<feature type="compositionally biased region" description="Basic and acidic residues" evidence="1">
    <location>
        <begin position="183"/>
        <end position="224"/>
    </location>
</feature>
<protein>
    <submittedName>
        <fullName evidence="2">Uncharacterized protein</fullName>
    </submittedName>
</protein>
<dbReference type="EMBL" id="CADCTB010000131">
    <property type="protein sequence ID" value="CAA9249390.1"/>
    <property type="molecule type" value="Genomic_DNA"/>
</dbReference>
<proteinExistence type="predicted"/>
<evidence type="ECO:0000313" key="2">
    <source>
        <dbReference type="EMBL" id="CAA9249390.1"/>
    </source>
</evidence>
<reference evidence="2" key="1">
    <citation type="submission" date="2020-02" db="EMBL/GenBank/DDBJ databases">
        <authorList>
            <person name="Meier V. D."/>
        </authorList>
    </citation>
    <scope>NUCLEOTIDE SEQUENCE</scope>
    <source>
        <strain evidence="2">AVDCRST_MAG10</strain>
    </source>
</reference>
<dbReference type="AlphaFoldDB" id="A0A6J4IFF9"/>
<gene>
    <name evidence="2" type="ORF">AVDCRST_MAG10-2091</name>
</gene>
<organism evidence="2">
    <name type="scientific">uncultured Acidimicrobiales bacterium</name>
    <dbReference type="NCBI Taxonomy" id="310071"/>
    <lineage>
        <taxon>Bacteria</taxon>
        <taxon>Bacillati</taxon>
        <taxon>Actinomycetota</taxon>
        <taxon>Acidimicrobiia</taxon>
        <taxon>Acidimicrobiales</taxon>
        <taxon>environmental samples</taxon>
    </lineage>
</organism>
<evidence type="ECO:0000256" key="1">
    <source>
        <dbReference type="SAM" id="MobiDB-lite"/>
    </source>
</evidence>
<sequence length="240" mass="26366">MRSYLTRHPSHVPQSLVGVSTFAQHAQDRVHVRSTGSAPASEVDAAVVRGHGRAEHRHLEGAPQALLEQRPPNVWFSACAAAADSLATVPSRRVVDLSWVTRTFDPSRSRSCTPLPPTVAVTVPGAKGVTVTFVLPQHGGLGVEIDVRAHSGEGEKLYARGRCSLCGDHHRGASRHCLRQHRNPTDRQQSERPAQRSGYELDLRRPRRVIEKKTLAPPYPDRRFGAGPAGGREIAEIRYR</sequence>
<accession>A0A6J4IFF9</accession>
<feature type="region of interest" description="Disordered" evidence="1">
    <location>
        <begin position="177"/>
        <end position="240"/>
    </location>
</feature>
<name>A0A6J4IFF9_9ACTN</name>